<accession>A0ABS7BRV3</accession>
<dbReference type="EMBL" id="JAHXZN010000007">
    <property type="protein sequence ID" value="MBW6532333.1"/>
    <property type="molecule type" value="Genomic_DNA"/>
</dbReference>
<sequence length="118" mass="13332">MDVMNAHHIAERTRLLSHEAYAALIDVDGSLVDQARSAIEAAIGRDGGTTGQRLWRLILCRSWSEIRTRMLEDSPEGRLLRSNSPFSTLIGIRDPDERTKLWRQAKRDLSDPTMLTSS</sequence>
<gene>
    <name evidence="1" type="ORF">KZ820_16445</name>
</gene>
<evidence type="ECO:0000313" key="1">
    <source>
        <dbReference type="EMBL" id="MBW6532333.1"/>
    </source>
</evidence>
<protein>
    <submittedName>
        <fullName evidence="1">Uncharacterized protein</fullName>
    </submittedName>
</protein>
<comment type="caution">
    <text evidence="1">The sequence shown here is derived from an EMBL/GenBank/DDBJ whole genome shotgun (WGS) entry which is preliminary data.</text>
</comment>
<reference evidence="1 2" key="1">
    <citation type="submission" date="2021-07" db="EMBL/GenBank/DDBJ databases">
        <title>Sphingomonas sp.</title>
        <authorList>
            <person name="Feng G."/>
            <person name="Li J."/>
            <person name="Pan M."/>
        </authorList>
    </citation>
    <scope>NUCLEOTIDE SEQUENCE [LARGE SCALE GENOMIC DNA]</scope>
    <source>
        <strain evidence="1 2">RRHST34</strain>
    </source>
</reference>
<keyword evidence="2" id="KW-1185">Reference proteome</keyword>
<evidence type="ECO:0000313" key="2">
    <source>
        <dbReference type="Proteomes" id="UP000759103"/>
    </source>
</evidence>
<name>A0ABS7BRV3_9SPHN</name>
<organism evidence="1 2">
    <name type="scientific">Sphingomonas citri</name>
    <dbReference type="NCBI Taxonomy" id="2862499"/>
    <lineage>
        <taxon>Bacteria</taxon>
        <taxon>Pseudomonadati</taxon>
        <taxon>Pseudomonadota</taxon>
        <taxon>Alphaproteobacteria</taxon>
        <taxon>Sphingomonadales</taxon>
        <taxon>Sphingomonadaceae</taxon>
        <taxon>Sphingomonas</taxon>
    </lineage>
</organism>
<dbReference type="Proteomes" id="UP000759103">
    <property type="component" value="Unassembled WGS sequence"/>
</dbReference>
<proteinExistence type="predicted"/>